<evidence type="ECO:0000256" key="2">
    <source>
        <dbReference type="SAM" id="Phobius"/>
    </source>
</evidence>
<accession>A0A7X6RUH9</accession>
<protein>
    <submittedName>
        <fullName evidence="3">Uncharacterized protein</fullName>
    </submittedName>
</protein>
<reference evidence="3 4" key="1">
    <citation type="submission" date="2020-04" db="EMBL/GenBank/DDBJ databases">
        <title>MicrobeNet Type strains.</title>
        <authorList>
            <person name="Nicholson A.C."/>
        </authorList>
    </citation>
    <scope>NUCLEOTIDE SEQUENCE [LARGE SCALE GENOMIC DNA]</scope>
    <source>
        <strain evidence="3 4">ATCC 700731</strain>
    </source>
</reference>
<keyword evidence="2" id="KW-0812">Transmembrane</keyword>
<gene>
    <name evidence="3" type="ORF">HGA11_05310</name>
</gene>
<feature type="transmembrane region" description="Helical" evidence="2">
    <location>
        <begin position="50"/>
        <end position="75"/>
    </location>
</feature>
<dbReference type="EMBL" id="JAAXPJ010000001">
    <property type="protein sequence ID" value="NKZ10389.1"/>
    <property type="molecule type" value="Genomic_DNA"/>
</dbReference>
<feature type="compositionally biased region" description="Basic and acidic residues" evidence="1">
    <location>
        <begin position="115"/>
        <end position="129"/>
    </location>
</feature>
<sequence>MRIHKVLLVITVVVTVPAFGALIFYVAFALGRVSTVPGSTDFWKTFGPPIATFAAAIATVCIGLVAFFGAVYSTYHLAKSNEATRKQTAADNKATREQTATDNKATREQTATDNEATRRQTARDNEATRRQTAADNEATRKQTSRDNEATRRQTSADNRDARRQTATDNEASRRQTARDEELARCWDRFTWLVDRLGGTSADNAQVATAPSLFPADVVVEIAISLEADADRLEDESLRTAVRLYQQSLGEQFEF</sequence>
<keyword evidence="2" id="KW-0472">Membrane</keyword>
<name>A0A7X6RUH9_9MYCO</name>
<feature type="compositionally biased region" description="Basic and acidic residues" evidence="1">
    <location>
        <begin position="137"/>
        <end position="151"/>
    </location>
</feature>
<organism evidence="3 4">
    <name type="scientific">Mycolicibacterium septicum DSM 44393</name>
    <dbReference type="NCBI Taxonomy" id="1341646"/>
    <lineage>
        <taxon>Bacteria</taxon>
        <taxon>Bacillati</taxon>
        <taxon>Actinomycetota</taxon>
        <taxon>Actinomycetes</taxon>
        <taxon>Mycobacteriales</taxon>
        <taxon>Mycobacteriaceae</taxon>
        <taxon>Mycolicibacterium</taxon>
    </lineage>
</organism>
<evidence type="ECO:0000313" key="3">
    <source>
        <dbReference type="EMBL" id="NKZ10389.1"/>
    </source>
</evidence>
<comment type="caution">
    <text evidence="3">The sequence shown here is derived from an EMBL/GenBank/DDBJ whole genome shotgun (WGS) entry which is preliminary data.</text>
</comment>
<dbReference type="RefSeq" id="WP_162563168.1">
    <property type="nucleotide sequence ID" value="NZ_HG322951.1"/>
</dbReference>
<dbReference type="Proteomes" id="UP000518188">
    <property type="component" value="Unassembled WGS sequence"/>
</dbReference>
<evidence type="ECO:0000256" key="1">
    <source>
        <dbReference type="SAM" id="MobiDB-lite"/>
    </source>
</evidence>
<feature type="region of interest" description="Disordered" evidence="1">
    <location>
        <begin position="83"/>
        <end position="179"/>
    </location>
</feature>
<feature type="compositionally biased region" description="Polar residues" evidence="1">
    <location>
        <begin position="97"/>
        <end position="114"/>
    </location>
</feature>
<keyword evidence="2" id="KW-1133">Transmembrane helix</keyword>
<evidence type="ECO:0000313" key="4">
    <source>
        <dbReference type="Proteomes" id="UP000518188"/>
    </source>
</evidence>
<feature type="transmembrane region" description="Helical" evidence="2">
    <location>
        <begin position="7"/>
        <end position="30"/>
    </location>
</feature>
<proteinExistence type="predicted"/>
<feature type="compositionally biased region" description="Basic and acidic residues" evidence="1">
    <location>
        <begin position="157"/>
        <end position="179"/>
    </location>
</feature>
<dbReference type="AlphaFoldDB" id="A0A7X6RUH9"/>